<keyword evidence="1" id="KW-0732">Signal</keyword>
<evidence type="ECO:0000313" key="2">
    <source>
        <dbReference type="EMBL" id="ECZ7313132.1"/>
    </source>
</evidence>
<dbReference type="EMBL" id="AALHPX010000121">
    <property type="protein sequence ID" value="ECZ7313132.1"/>
    <property type="molecule type" value="Genomic_DNA"/>
</dbReference>
<comment type="caution">
    <text evidence="2">The sequence shown here is derived from an EMBL/GenBank/DDBJ whole genome shotgun (WGS) entry which is preliminary data.</text>
</comment>
<proteinExistence type="predicted"/>
<dbReference type="AlphaFoldDB" id="A0A624WE31"/>
<organism evidence="2">
    <name type="scientific">Salmonella enterica</name>
    <name type="common">Salmonella choleraesuis</name>
    <dbReference type="NCBI Taxonomy" id="28901"/>
    <lineage>
        <taxon>Bacteria</taxon>
        <taxon>Pseudomonadati</taxon>
        <taxon>Pseudomonadota</taxon>
        <taxon>Gammaproteobacteria</taxon>
        <taxon>Enterobacterales</taxon>
        <taxon>Enterobacteriaceae</taxon>
        <taxon>Salmonella</taxon>
    </lineage>
</organism>
<name>A0A624WE31_SALER</name>
<gene>
    <name evidence="2" type="ORF">F8351_18800</name>
</gene>
<accession>A0A624WE31</accession>
<sequence>MTKIITLFLCGLLFPLAASAKYVDPDEKIVQQKRETRESQLIKQCRVKNYACKSDAVKKSFYEFPPVRGQDDYIKKHYGNLTKTQAKEKLRELKALYKQVEDDESNPDNWHGKLKPIQLDAEAQYIAKRYFGMNGYGIEQVDIILKMY</sequence>
<protein>
    <submittedName>
        <fullName evidence="2">Uncharacterized protein</fullName>
    </submittedName>
</protein>
<feature type="chain" id="PRO_5026290680" evidence="1">
    <location>
        <begin position="21"/>
        <end position="148"/>
    </location>
</feature>
<evidence type="ECO:0000256" key="1">
    <source>
        <dbReference type="SAM" id="SignalP"/>
    </source>
</evidence>
<reference evidence="2" key="1">
    <citation type="submission" date="2019-10" db="EMBL/GenBank/DDBJ databases">
        <authorList>
            <consortium name="PulseNet: The National Subtyping Network for Foodborne Disease Surveillance"/>
            <person name="Tarr C.L."/>
            <person name="Trees E."/>
            <person name="Katz L.S."/>
            <person name="Carleton-Romer H.A."/>
            <person name="Stroika S."/>
            <person name="Kucerova Z."/>
            <person name="Roache K.F."/>
            <person name="Sabol A.L."/>
            <person name="Besser J."/>
            <person name="Gerner-Smidt P."/>
        </authorList>
    </citation>
    <scope>NUCLEOTIDE SEQUENCE</scope>
    <source>
        <strain evidence="2">PNUSAS104137</strain>
    </source>
</reference>
<feature type="signal peptide" evidence="1">
    <location>
        <begin position="1"/>
        <end position="20"/>
    </location>
</feature>